<gene>
    <name evidence="1" type="ORF">OBO34_11010</name>
</gene>
<dbReference type="AlphaFoldDB" id="A0A9J6QTK7"/>
<protein>
    <submittedName>
        <fullName evidence="1">Uncharacterized protein</fullName>
    </submittedName>
</protein>
<evidence type="ECO:0000313" key="1">
    <source>
        <dbReference type="EMBL" id="MCU7378884.1"/>
    </source>
</evidence>
<sequence length="59" mass="6760">MDKTKIENKIKKENSEAEPCTLCGQLYHNFAFKGGYICESCLRSIKDEKQEDPKSSEDT</sequence>
<comment type="caution">
    <text evidence="1">The sequence shown here is derived from an EMBL/GenBank/DDBJ whole genome shotgun (WGS) entry which is preliminary data.</text>
</comment>
<proteinExistence type="predicted"/>
<accession>A0A9J6QTK7</accession>
<reference evidence="1" key="1">
    <citation type="submission" date="2022-09" db="EMBL/GenBank/DDBJ databases">
        <title>Culturomic study of gut microbiota in children with autism spectrum disorder.</title>
        <authorList>
            <person name="Efimov B.A."/>
            <person name="Chaplin A.V."/>
            <person name="Sokolova S.R."/>
            <person name="Pikina A.P."/>
            <person name="Korzhanova M."/>
            <person name="Belova V."/>
            <person name="Korostin D."/>
        </authorList>
    </citation>
    <scope>NUCLEOTIDE SEQUENCE</scope>
    <source>
        <strain evidence="1">ASD5510</strain>
    </source>
</reference>
<organism evidence="1 2">
    <name type="scientific">Hominibacterium faecale</name>
    <dbReference type="NCBI Taxonomy" id="2839743"/>
    <lineage>
        <taxon>Bacteria</taxon>
        <taxon>Bacillati</taxon>
        <taxon>Bacillota</taxon>
        <taxon>Clostridia</taxon>
        <taxon>Peptostreptococcales</taxon>
        <taxon>Anaerovoracaceae</taxon>
        <taxon>Hominibacterium</taxon>
    </lineage>
</organism>
<dbReference type="RefSeq" id="WP_148395676.1">
    <property type="nucleotide sequence ID" value="NZ_JAJAGH010000001.1"/>
</dbReference>
<dbReference type="Proteomes" id="UP001065549">
    <property type="component" value="Unassembled WGS sequence"/>
</dbReference>
<name>A0A9J6QTK7_9FIRM</name>
<dbReference type="EMBL" id="JAOSHN010000004">
    <property type="protein sequence ID" value="MCU7378884.1"/>
    <property type="molecule type" value="Genomic_DNA"/>
</dbReference>
<evidence type="ECO:0000313" key="2">
    <source>
        <dbReference type="Proteomes" id="UP001065549"/>
    </source>
</evidence>
<keyword evidence="2" id="KW-1185">Reference proteome</keyword>